<evidence type="ECO:0000256" key="8">
    <source>
        <dbReference type="ARBA" id="ARBA00023163"/>
    </source>
</evidence>
<dbReference type="GO" id="GO:0003682">
    <property type="term" value="F:chromatin binding"/>
    <property type="evidence" value="ECO:0007669"/>
    <property type="project" value="UniProtKB-ARBA"/>
</dbReference>
<evidence type="ECO:0000256" key="4">
    <source>
        <dbReference type="ARBA" id="ARBA00022771"/>
    </source>
</evidence>
<dbReference type="PROSITE" id="PS50157">
    <property type="entry name" value="ZINC_FINGER_C2H2_2"/>
    <property type="match status" value="6"/>
</dbReference>
<dbReference type="InterPro" id="IPR001214">
    <property type="entry name" value="SET_dom"/>
</dbReference>
<evidence type="ECO:0000256" key="5">
    <source>
        <dbReference type="ARBA" id="ARBA00022833"/>
    </source>
</evidence>
<feature type="region of interest" description="Disordered" evidence="11">
    <location>
        <begin position="729"/>
        <end position="775"/>
    </location>
</feature>
<dbReference type="InterPro" id="IPR050329">
    <property type="entry name" value="GLI_C2H2-zinc-finger"/>
</dbReference>
<reference evidence="13" key="2">
    <citation type="submission" date="2021-04" db="EMBL/GenBank/DDBJ databases">
        <title>Genome-wide patterns of bracovirus chromosomal integration into multiple host tissues during parasitism.</title>
        <authorList>
            <person name="Chebbi M.A.C."/>
        </authorList>
    </citation>
    <scope>NUCLEOTIDE SEQUENCE</scope>
    <source>
        <tissue evidence="13">Whole body</tissue>
    </source>
</reference>
<gene>
    <name evidence="13" type="ORF">G9C98_005189</name>
</gene>
<keyword evidence="14" id="KW-1185">Reference proteome</keyword>
<reference evidence="13" key="1">
    <citation type="submission" date="2020-03" db="EMBL/GenBank/DDBJ databases">
        <authorList>
            <person name="Chebbi M.A."/>
            <person name="Drezen J.M."/>
        </authorList>
    </citation>
    <scope>NUCLEOTIDE SEQUENCE</scope>
    <source>
        <tissue evidence="13">Whole body</tissue>
    </source>
</reference>
<dbReference type="GO" id="GO:0000978">
    <property type="term" value="F:RNA polymerase II cis-regulatory region sequence-specific DNA binding"/>
    <property type="evidence" value="ECO:0007669"/>
    <property type="project" value="TreeGrafter"/>
</dbReference>
<feature type="domain" description="C2H2-type" evidence="12">
    <location>
        <begin position="171"/>
        <end position="198"/>
    </location>
</feature>
<dbReference type="GO" id="GO:0008270">
    <property type="term" value="F:zinc ion binding"/>
    <property type="evidence" value="ECO:0007669"/>
    <property type="project" value="UniProtKB-KW"/>
</dbReference>
<evidence type="ECO:0000259" key="12">
    <source>
        <dbReference type="PROSITE" id="PS50157"/>
    </source>
</evidence>
<evidence type="ECO:0000256" key="7">
    <source>
        <dbReference type="ARBA" id="ARBA00023125"/>
    </source>
</evidence>
<evidence type="ECO:0000256" key="11">
    <source>
        <dbReference type="SAM" id="MobiDB-lite"/>
    </source>
</evidence>
<dbReference type="OrthoDB" id="9368434at2759"/>
<comment type="subcellular location">
    <subcellularLocation>
        <location evidence="1">Nucleus</location>
    </subcellularLocation>
</comment>
<sequence>MLRDYPGKEDPRKLALTDAYKLDVYYIAIRLGEHYGDNILVRVPGNGVRGWLDASHEPSNWLKYIRSTASPHAVNMRHVLVAGQMVYETLREITLGEELLMGLREPLQLQDMLGENTTEDRTDRETASQHSGTVDEDREDEEDCEIRCPVFTDPSNLQRHIRTNHVGARSHACTECGKTFATSSGLKQHTHIHSSVKPFQCEVCFKAYTQFSNLCRHKRMHSTCRMQQNCLRCGQSFSSGTSLSKHKRFCDSTSAPGTPSRQSGTMPLPSATASNPFLVYQRQPVSLPGGLPFYHHNLMPPYPGLFPNAPSFLNTPLLFPPKLHQHQQPQQSQHQHQQSEVKREDVKRSESPKKERFTPPQMSPMPQASKVSPSMAEEATSTFRPSPARPPVQVTPTLAAETESDEERRVLDTKPVKRETSEESEQPLDLRVLKKPKVALVEPLEELPVKAEPIKAELQPESLKQEREDKPEVEVKAPSQSQSPRLAHRENPPTPPMAYPRPIHPMFLEAMYRPTNSFPGFPGPPPNESRLLPPLHPFGPPRIPFLGNLMNNLSGGRGEFDLLSRNSLGGFPVKPFQNVMSHSPHHPHHSHHHHHVSGKVKDRYSCKFCGKVFPRSANLTRHLRTHTGEQPYKCKHCERSFSISSNLQRHVRNIHDKQRPFKCPLCERCFGQQTNLDRHLKKHEADDGSVVVSVADSPSSSNDNEREDAYFDEIRSFMGKVAYGSDTSYGMTHPGYLPPRLDGKEPDYDDDEYSEEGVSPLDDADNLSVEGKESPTMAQQYEIKCRNKQELLNNNTAEPVIEIST</sequence>
<evidence type="ECO:0000256" key="2">
    <source>
        <dbReference type="ARBA" id="ARBA00022723"/>
    </source>
</evidence>
<dbReference type="PANTHER" id="PTHR19818:SF139">
    <property type="entry name" value="PAIR-RULE PROTEIN ODD-PAIRED"/>
    <property type="match status" value="1"/>
</dbReference>
<dbReference type="AlphaFoldDB" id="A0A8J5UYY6"/>
<dbReference type="FunFam" id="3.30.160.60:FF:000150">
    <property type="entry name" value="Mds1 and evi1 complex locus protein"/>
    <property type="match status" value="1"/>
</dbReference>
<feature type="compositionally biased region" description="Low complexity" evidence="11">
    <location>
        <begin position="326"/>
        <end position="336"/>
    </location>
</feature>
<evidence type="ECO:0000313" key="13">
    <source>
        <dbReference type="EMBL" id="KAG8042555.1"/>
    </source>
</evidence>
<dbReference type="EMBL" id="JAAOIC020000002">
    <property type="protein sequence ID" value="KAG8042555.1"/>
    <property type="molecule type" value="Genomic_DNA"/>
</dbReference>
<feature type="domain" description="C2H2-type" evidence="12">
    <location>
        <begin position="632"/>
        <end position="660"/>
    </location>
</feature>
<feature type="domain" description="C2H2-type" evidence="12">
    <location>
        <begin position="661"/>
        <end position="688"/>
    </location>
</feature>
<dbReference type="GO" id="GO:0000785">
    <property type="term" value="C:chromatin"/>
    <property type="evidence" value="ECO:0007669"/>
    <property type="project" value="UniProtKB-ARBA"/>
</dbReference>
<comment type="caution">
    <text evidence="13">The sequence shown here is derived from an EMBL/GenBank/DDBJ whole genome shotgun (WGS) entry which is preliminary data.</text>
</comment>
<organism evidence="13 14">
    <name type="scientific">Cotesia typhae</name>
    <dbReference type="NCBI Taxonomy" id="2053667"/>
    <lineage>
        <taxon>Eukaryota</taxon>
        <taxon>Metazoa</taxon>
        <taxon>Ecdysozoa</taxon>
        <taxon>Arthropoda</taxon>
        <taxon>Hexapoda</taxon>
        <taxon>Insecta</taxon>
        <taxon>Pterygota</taxon>
        <taxon>Neoptera</taxon>
        <taxon>Endopterygota</taxon>
        <taxon>Hymenoptera</taxon>
        <taxon>Apocrita</taxon>
        <taxon>Ichneumonoidea</taxon>
        <taxon>Braconidae</taxon>
        <taxon>Microgastrinae</taxon>
        <taxon>Cotesia</taxon>
    </lineage>
</organism>
<feature type="domain" description="C2H2-type" evidence="12">
    <location>
        <begin position="604"/>
        <end position="631"/>
    </location>
</feature>
<dbReference type="FunFam" id="3.30.160.60:FF:000126">
    <property type="entry name" value="Mds1 and evi1 complex locus protein"/>
    <property type="match status" value="1"/>
</dbReference>
<keyword evidence="3" id="KW-0677">Repeat</keyword>
<dbReference type="SMART" id="SM00355">
    <property type="entry name" value="ZnF_C2H2"/>
    <property type="match status" value="7"/>
</dbReference>
<feature type="region of interest" description="Disordered" evidence="11">
    <location>
        <begin position="458"/>
        <end position="496"/>
    </location>
</feature>
<feature type="domain" description="C2H2-type" evidence="12">
    <location>
        <begin position="199"/>
        <end position="226"/>
    </location>
</feature>
<dbReference type="Proteomes" id="UP000729913">
    <property type="component" value="Unassembled WGS sequence"/>
</dbReference>
<proteinExistence type="predicted"/>
<name>A0A8J5UYY6_9HYME</name>
<keyword evidence="8" id="KW-0804">Transcription</keyword>
<feature type="domain" description="C2H2-type" evidence="12">
    <location>
        <begin position="228"/>
        <end position="256"/>
    </location>
</feature>
<dbReference type="PANTHER" id="PTHR19818">
    <property type="entry name" value="ZINC FINGER PROTEIN ZIC AND GLI"/>
    <property type="match status" value="1"/>
</dbReference>
<accession>A0A8J5UYY6</accession>
<evidence type="ECO:0000256" key="9">
    <source>
        <dbReference type="ARBA" id="ARBA00023242"/>
    </source>
</evidence>
<feature type="region of interest" description="Disordered" evidence="11">
    <location>
        <begin position="317"/>
        <end position="429"/>
    </location>
</feature>
<feature type="compositionally biased region" description="Basic and acidic residues" evidence="11">
    <location>
        <begin position="118"/>
        <end position="127"/>
    </location>
</feature>
<dbReference type="Pfam" id="PF00096">
    <property type="entry name" value="zf-C2H2"/>
    <property type="match status" value="5"/>
</dbReference>
<dbReference type="GO" id="GO:0010604">
    <property type="term" value="P:positive regulation of macromolecule metabolic process"/>
    <property type="evidence" value="ECO:0007669"/>
    <property type="project" value="UniProtKB-ARBA"/>
</dbReference>
<evidence type="ECO:0000256" key="3">
    <source>
        <dbReference type="ARBA" id="ARBA00022737"/>
    </source>
</evidence>
<keyword evidence="7" id="KW-0238">DNA-binding</keyword>
<dbReference type="GO" id="GO:0040029">
    <property type="term" value="P:epigenetic regulation of gene expression"/>
    <property type="evidence" value="ECO:0007669"/>
    <property type="project" value="UniProtKB-ARBA"/>
</dbReference>
<dbReference type="FunFam" id="3.30.160.60:FF:000690">
    <property type="entry name" value="Zinc finger protein 354C"/>
    <property type="match status" value="1"/>
</dbReference>
<feature type="region of interest" description="Disordered" evidence="11">
    <location>
        <begin position="240"/>
        <end position="270"/>
    </location>
</feature>
<evidence type="ECO:0000256" key="1">
    <source>
        <dbReference type="ARBA" id="ARBA00004123"/>
    </source>
</evidence>
<feature type="region of interest" description="Disordered" evidence="11">
    <location>
        <begin position="116"/>
        <end position="139"/>
    </location>
</feature>
<feature type="compositionally biased region" description="Basic and acidic residues" evidence="11">
    <location>
        <begin position="463"/>
        <end position="475"/>
    </location>
</feature>
<dbReference type="GO" id="GO:0000981">
    <property type="term" value="F:DNA-binding transcription factor activity, RNA polymerase II-specific"/>
    <property type="evidence" value="ECO:0007669"/>
    <property type="project" value="TreeGrafter"/>
</dbReference>
<dbReference type="FunFam" id="3.30.160.60:FF:000112">
    <property type="entry name" value="Mds1 and evi1 complex locus protein"/>
    <property type="match status" value="1"/>
</dbReference>
<keyword evidence="5" id="KW-0862">Zinc</keyword>
<keyword evidence="6" id="KW-0805">Transcription regulation</keyword>
<feature type="compositionally biased region" description="Basic and acidic residues" evidence="11">
    <location>
        <begin position="337"/>
        <end position="357"/>
    </location>
</feature>
<dbReference type="InterPro" id="IPR013087">
    <property type="entry name" value="Znf_C2H2_type"/>
</dbReference>
<dbReference type="Pfam" id="PF21549">
    <property type="entry name" value="PRDM2_PR"/>
    <property type="match status" value="1"/>
</dbReference>
<keyword evidence="2" id="KW-0479">Metal-binding</keyword>
<dbReference type="FunFam" id="3.30.160.60:FF:000159">
    <property type="entry name" value="Mds1 and evi1 complex locus protein"/>
    <property type="match status" value="1"/>
</dbReference>
<feature type="compositionally biased region" description="Basic and acidic residues" evidence="11">
    <location>
        <begin position="406"/>
        <end position="421"/>
    </location>
</feature>
<dbReference type="GO" id="GO:0005634">
    <property type="term" value="C:nucleus"/>
    <property type="evidence" value="ECO:0007669"/>
    <property type="project" value="UniProtKB-SubCell"/>
</dbReference>
<evidence type="ECO:0000313" key="14">
    <source>
        <dbReference type="Proteomes" id="UP000729913"/>
    </source>
</evidence>
<evidence type="ECO:0000256" key="10">
    <source>
        <dbReference type="PROSITE-ProRule" id="PRU00042"/>
    </source>
</evidence>
<keyword evidence="4 10" id="KW-0863">Zinc-finger</keyword>
<protein>
    <recommendedName>
        <fullName evidence="12">C2H2-type domain-containing protein</fullName>
    </recommendedName>
</protein>
<dbReference type="PROSITE" id="PS00028">
    <property type="entry name" value="ZINC_FINGER_C2H2_1"/>
    <property type="match status" value="5"/>
</dbReference>
<keyword evidence="9" id="KW-0539">Nucleus</keyword>
<feature type="compositionally biased region" description="Polar residues" evidence="11">
    <location>
        <begin position="251"/>
        <end position="270"/>
    </location>
</feature>
<evidence type="ECO:0000256" key="6">
    <source>
        <dbReference type="ARBA" id="ARBA00023015"/>
    </source>
</evidence>